<dbReference type="AlphaFoldDB" id="A0A315ZDJ5"/>
<feature type="transmembrane region" description="Helical" evidence="1">
    <location>
        <begin position="12"/>
        <end position="35"/>
    </location>
</feature>
<evidence type="ECO:0000313" key="2">
    <source>
        <dbReference type="EMBL" id="PWJ43193.1"/>
    </source>
</evidence>
<evidence type="ECO:0000256" key="1">
    <source>
        <dbReference type="SAM" id="Phobius"/>
    </source>
</evidence>
<keyword evidence="1" id="KW-0812">Transmembrane</keyword>
<sequence>MQLQIIEKEVDLKFTALQVVCLISFLNCIFCAFMGHKIEIWFGESSHQFELITASIFLISVALIVINSYTLWFNTSKTIGQLELTHDCIYINGKQIFIDDINDITFDINYFRGEIEGRSSSDGTKNFITFVQNNQKIKVRILLENEYQIIELDEFIKMLYSIKFKVRVYRKMNRSYLLDENLSFDQIQDLKTKYQLKKLFH</sequence>
<name>A0A315ZDJ5_SEDFL</name>
<evidence type="ECO:0000313" key="3">
    <source>
        <dbReference type="Proteomes" id="UP000245535"/>
    </source>
</evidence>
<organism evidence="2 3">
    <name type="scientific">Sediminitomix flava</name>
    <dbReference type="NCBI Taxonomy" id="379075"/>
    <lineage>
        <taxon>Bacteria</taxon>
        <taxon>Pseudomonadati</taxon>
        <taxon>Bacteroidota</taxon>
        <taxon>Cytophagia</taxon>
        <taxon>Cytophagales</taxon>
        <taxon>Flammeovirgaceae</taxon>
        <taxon>Sediminitomix</taxon>
    </lineage>
</organism>
<keyword evidence="3" id="KW-1185">Reference proteome</keyword>
<comment type="caution">
    <text evidence="2">The sequence shown here is derived from an EMBL/GenBank/DDBJ whole genome shotgun (WGS) entry which is preliminary data.</text>
</comment>
<dbReference type="Proteomes" id="UP000245535">
    <property type="component" value="Unassembled WGS sequence"/>
</dbReference>
<reference evidence="2 3" key="1">
    <citation type="submission" date="2018-03" db="EMBL/GenBank/DDBJ databases">
        <title>Genomic Encyclopedia of Archaeal and Bacterial Type Strains, Phase II (KMG-II): from individual species to whole genera.</title>
        <authorList>
            <person name="Goeker M."/>
        </authorList>
    </citation>
    <scope>NUCLEOTIDE SEQUENCE [LARGE SCALE GENOMIC DNA]</scope>
    <source>
        <strain evidence="2 3">DSM 28229</strain>
    </source>
</reference>
<accession>A0A315ZDJ5</accession>
<feature type="transmembrane region" description="Helical" evidence="1">
    <location>
        <begin position="51"/>
        <end position="72"/>
    </location>
</feature>
<keyword evidence="1" id="KW-1133">Transmembrane helix</keyword>
<dbReference type="EMBL" id="QGDO01000002">
    <property type="protein sequence ID" value="PWJ43193.1"/>
    <property type="molecule type" value="Genomic_DNA"/>
</dbReference>
<evidence type="ECO:0008006" key="4">
    <source>
        <dbReference type="Google" id="ProtNLM"/>
    </source>
</evidence>
<proteinExistence type="predicted"/>
<protein>
    <recommendedName>
        <fullName evidence="4">Transmembrane protein</fullName>
    </recommendedName>
</protein>
<gene>
    <name evidence="2" type="ORF">BC781_102742</name>
</gene>
<keyword evidence="1" id="KW-0472">Membrane</keyword>